<dbReference type="OrthoDB" id="537032at2759"/>
<evidence type="ECO:0000256" key="3">
    <source>
        <dbReference type="ARBA" id="ARBA00022692"/>
    </source>
</evidence>
<evidence type="ECO:0000313" key="10">
    <source>
        <dbReference type="EMBL" id="PIA18659.1"/>
    </source>
</evidence>
<keyword evidence="11" id="KW-1185">Reference proteome</keyword>
<feature type="transmembrane region" description="Helical" evidence="8">
    <location>
        <begin position="376"/>
        <end position="401"/>
    </location>
</feature>
<feature type="transmembrane region" description="Helical" evidence="8">
    <location>
        <begin position="202"/>
        <end position="220"/>
    </location>
</feature>
<dbReference type="STRING" id="763665.A0A2G5BI21"/>
<feature type="transmembrane region" description="Helical" evidence="8">
    <location>
        <begin position="278"/>
        <end position="296"/>
    </location>
</feature>
<comment type="similarity">
    <text evidence="2">Belongs to the sphingosine N-acyltransferase family.</text>
</comment>
<dbReference type="GO" id="GO:0046513">
    <property type="term" value="P:ceramide biosynthetic process"/>
    <property type="evidence" value="ECO:0007669"/>
    <property type="project" value="InterPro"/>
</dbReference>
<feature type="region of interest" description="Disordered" evidence="7">
    <location>
        <begin position="27"/>
        <end position="80"/>
    </location>
</feature>
<feature type="compositionally biased region" description="Acidic residues" evidence="7">
    <location>
        <begin position="422"/>
        <end position="434"/>
    </location>
</feature>
<name>A0A2G5BI21_COERN</name>
<keyword evidence="5 6" id="KW-0472">Membrane</keyword>
<comment type="subcellular location">
    <subcellularLocation>
        <location evidence="1">Membrane</location>
        <topology evidence="1">Multi-pass membrane protein</topology>
    </subcellularLocation>
</comment>
<reference evidence="10 11" key="1">
    <citation type="journal article" date="2015" name="Genome Biol. Evol.">
        <title>Phylogenomic analyses indicate that early fungi evolved digesting cell walls of algal ancestors of land plants.</title>
        <authorList>
            <person name="Chang Y."/>
            <person name="Wang S."/>
            <person name="Sekimoto S."/>
            <person name="Aerts A.L."/>
            <person name="Choi C."/>
            <person name="Clum A."/>
            <person name="LaButti K.M."/>
            <person name="Lindquist E.A."/>
            <person name="Yee Ngan C."/>
            <person name="Ohm R.A."/>
            <person name="Salamov A.A."/>
            <person name="Grigoriev I.V."/>
            <person name="Spatafora J.W."/>
            <person name="Berbee M.L."/>
        </authorList>
    </citation>
    <scope>NUCLEOTIDE SEQUENCE [LARGE SCALE GENOMIC DNA]</scope>
    <source>
        <strain evidence="10 11">NRRL 1564</strain>
    </source>
</reference>
<dbReference type="Pfam" id="PF03798">
    <property type="entry name" value="TRAM_LAG1_CLN8"/>
    <property type="match status" value="1"/>
</dbReference>
<evidence type="ECO:0000313" key="11">
    <source>
        <dbReference type="Proteomes" id="UP000242474"/>
    </source>
</evidence>
<evidence type="ECO:0000256" key="2">
    <source>
        <dbReference type="ARBA" id="ARBA00009808"/>
    </source>
</evidence>
<evidence type="ECO:0000259" key="9">
    <source>
        <dbReference type="PROSITE" id="PS50922"/>
    </source>
</evidence>
<feature type="transmembrane region" description="Helical" evidence="8">
    <location>
        <begin position="249"/>
        <end position="266"/>
    </location>
</feature>
<gene>
    <name evidence="10" type="ORF">COEREDRAFT_79672</name>
</gene>
<dbReference type="PANTHER" id="PTHR12560">
    <property type="entry name" value="LONGEVITY ASSURANCE FACTOR 1 LAG1"/>
    <property type="match status" value="1"/>
</dbReference>
<evidence type="ECO:0000256" key="7">
    <source>
        <dbReference type="SAM" id="MobiDB-lite"/>
    </source>
</evidence>
<dbReference type="InterPro" id="IPR006634">
    <property type="entry name" value="TLC-dom"/>
</dbReference>
<dbReference type="Proteomes" id="UP000242474">
    <property type="component" value="Unassembled WGS sequence"/>
</dbReference>
<dbReference type="EMBL" id="KZ303489">
    <property type="protein sequence ID" value="PIA18659.1"/>
    <property type="molecule type" value="Genomic_DNA"/>
</dbReference>
<dbReference type="GO" id="GO:0016020">
    <property type="term" value="C:membrane"/>
    <property type="evidence" value="ECO:0007669"/>
    <property type="project" value="UniProtKB-SubCell"/>
</dbReference>
<dbReference type="AlphaFoldDB" id="A0A2G5BI21"/>
<dbReference type="PROSITE" id="PS50922">
    <property type="entry name" value="TLC"/>
    <property type="match status" value="1"/>
</dbReference>
<organism evidence="10 11">
    <name type="scientific">Coemansia reversa (strain ATCC 12441 / NRRL 1564)</name>
    <dbReference type="NCBI Taxonomy" id="763665"/>
    <lineage>
        <taxon>Eukaryota</taxon>
        <taxon>Fungi</taxon>
        <taxon>Fungi incertae sedis</taxon>
        <taxon>Zoopagomycota</taxon>
        <taxon>Kickxellomycotina</taxon>
        <taxon>Kickxellomycetes</taxon>
        <taxon>Kickxellales</taxon>
        <taxon>Kickxellaceae</taxon>
        <taxon>Coemansia</taxon>
    </lineage>
</organism>
<dbReference type="SMART" id="SM00724">
    <property type="entry name" value="TLC"/>
    <property type="match status" value="1"/>
</dbReference>
<evidence type="ECO:0000256" key="4">
    <source>
        <dbReference type="ARBA" id="ARBA00022989"/>
    </source>
</evidence>
<dbReference type="GO" id="GO:0050291">
    <property type="term" value="F:sphingosine N-acyltransferase activity"/>
    <property type="evidence" value="ECO:0007669"/>
    <property type="project" value="InterPro"/>
</dbReference>
<feature type="region of interest" description="Disordered" evidence="7">
    <location>
        <begin position="416"/>
        <end position="445"/>
    </location>
</feature>
<sequence length="445" mass="51652">MPPLEKRQPHVMAIAEHSQNGLVHRIVGDPSAETDDPVASYKLKSRVSRRPRHRREGLPSAERLEQPPGAVTTDSARVSSLSKSPSRNVVLSSHHPAIVWLSENELLLPLSVLCLVHLCQWVGYEWPSAWLNIQHPVGASTIDHYRGREQQYVRGVHDVTFVVCWVLRIVAARAVMLHHVLPLLPRFLGVRSARKIRRFGESGWFLSYILVSWSIGFRMWQQSSYYMNTRSLYTNYPEEHAHMPYDLKWYYLVQTAFWISNVYTIFVEERRKDHLEMLTHHVVTIALVLSSYYFHFTRFGHAFMLVMDFPDIFLTSAKLLRYLGYITLPNLLFGAFTISWVFTKHYLCLKMMISIWTQGPQEIPFEKHFPHYPNSFASYPIVSVIWAILCVLQAILIYWFFMILRVLQRVLIQGKDAADNRSDDEDDVESDESTVCESKPTAEQG</sequence>
<protein>
    <submittedName>
        <fullName evidence="10">Longevity assurance proteins LAG1/LAC1</fullName>
    </submittedName>
</protein>
<dbReference type="PANTHER" id="PTHR12560:SF0">
    <property type="entry name" value="LD18904P"/>
    <property type="match status" value="1"/>
</dbReference>
<evidence type="ECO:0000256" key="5">
    <source>
        <dbReference type="ARBA" id="ARBA00023136"/>
    </source>
</evidence>
<keyword evidence="3 6" id="KW-0812">Transmembrane</keyword>
<accession>A0A2G5BI21</accession>
<dbReference type="InterPro" id="IPR016439">
    <property type="entry name" value="Lag1/Lac1-like"/>
</dbReference>
<evidence type="ECO:0000256" key="1">
    <source>
        <dbReference type="ARBA" id="ARBA00004141"/>
    </source>
</evidence>
<proteinExistence type="inferred from homology"/>
<evidence type="ECO:0000256" key="6">
    <source>
        <dbReference type="PROSITE-ProRule" id="PRU00205"/>
    </source>
</evidence>
<feature type="compositionally biased region" description="Basic residues" evidence="7">
    <location>
        <begin position="43"/>
        <end position="55"/>
    </location>
</feature>
<feature type="domain" description="TLC" evidence="9">
    <location>
        <begin position="194"/>
        <end position="412"/>
    </location>
</feature>
<evidence type="ECO:0000256" key="8">
    <source>
        <dbReference type="SAM" id="Phobius"/>
    </source>
</evidence>
<keyword evidence="4 8" id="KW-1133">Transmembrane helix</keyword>